<feature type="region of interest" description="Disordered" evidence="1">
    <location>
        <begin position="1"/>
        <end position="307"/>
    </location>
</feature>
<protein>
    <submittedName>
        <fullName evidence="2">Uncharacterized protein</fullName>
    </submittedName>
</protein>
<dbReference type="InParanoid" id="S8E4V8"/>
<dbReference type="eggNOG" id="ENOG502R15T">
    <property type="taxonomic scope" value="Eukaryota"/>
</dbReference>
<evidence type="ECO:0000313" key="3">
    <source>
        <dbReference type="Proteomes" id="UP000015241"/>
    </source>
</evidence>
<evidence type="ECO:0000256" key="1">
    <source>
        <dbReference type="SAM" id="MobiDB-lite"/>
    </source>
</evidence>
<evidence type="ECO:0000313" key="2">
    <source>
        <dbReference type="EMBL" id="EPS98428.1"/>
    </source>
</evidence>
<feature type="compositionally biased region" description="Basic and acidic residues" evidence="1">
    <location>
        <begin position="172"/>
        <end position="190"/>
    </location>
</feature>
<gene>
    <name evidence="2" type="ORF">FOMPIDRAFT_1051466</name>
</gene>
<accession>S8E4V8</accession>
<keyword evidence="3" id="KW-1185">Reference proteome</keyword>
<sequence>MSPRPTSPQYWTPTPQSSPTLRPSSPSYADVTAGRASPTPTLQTVGLANQTSPTSPPATPRLAPRPAGEENIPPLDIGPPAYPSAITEAPNPFLDVSSGPTTPVKPKTPHDELTNAPRRPTTKDKGKRRAVDTSPRPRLPSTLDEGSPTLRIASEARKRLTQDSPEIPLTRLTHDSLRNADHDSPSEATHDLPPLGPEWRNLAQSSWVAPSEDDAFWGASQQGSASGQMPRPTQIGEGRSVETGENEQAGQTEDIPEGWPSPGLSYVDMDVDSPARGMIPLESEQQNEGGQLRDDRQPTEGATSQPLAKLKFTRTRRAPAPPSAARAAAVVKLQAPQKGWPLTQGDDCEWKTKDQDDAQAQAWCLEASPEDAVLLTIAGRGANDDGSYRREGDLRELLEEAWGVKKAHLKPASPKGVTPRPNFEPLYLLLGQLSPTKVTEILNEPWASNEKITIRAIPWTDDPPTHVATFYQRRLPERTEECAIATIRAGLRTAPTSRAIREMINEERRAGRDWLDAHTDEVFEHILESVDVHFLDICRRGQVPDPIFTVYVEPPTSDAKRWLDFKNLIRGTRFGRAADGYLRLYMGRLWCKICHTTDHPTGKCPMPDVPGWKGPSIEDALGDGGWQPPAYRTDKKPHAQGASSTHVGRGGFQGGSGDRDTTSTDHGAIRAYDQYGTASTRGHGTSAARGGRGRGRGYRGGRGGGRLEVYGGQERSYGQYNGE</sequence>
<reference evidence="2 3" key="1">
    <citation type="journal article" date="2012" name="Science">
        <title>The Paleozoic origin of enzymatic lignin decomposition reconstructed from 31 fungal genomes.</title>
        <authorList>
            <person name="Floudas D."/>
            <person name="Binder M."/>
            <person name="Riley R."/>
            <person name="Barry K."/>
            <person name="Blanchette R.A."/>
            <person name="Henrissat B."/>
            <person name="Martinez A.T."/>
            <person name="Otillar R."/>
            <person name="Spatafora J.W."/>
            <person name="Yadav J.S."/>
            <person name="Aerts A."/>
            <person name="Benoit I."/>
            <person name="Boyd A."/>
            <person name="Carlson A."/>
            <person name="Copeland A."/>
            <person name="Coutinho P.M."/>
            <person name="de Vries R.P."/>
            <person name="Ferreira P."/>
            <person name="Findley K."/>
            <person name="Foster B."/>
            <person name="Gaskell J."/>
            <person name="Glotzer D."/>
            <person name="Gorecki P."/>
            <person name="Heitman J."/>
            <person name="Hesse C."/>
            <person name="Hori C."/>
            <person name="Igarashi K."/>
            <person name="Jurgens J.A."/>
            <person name="Kallen N."/>
            <person name="Kersten P."/>
            <person name="Kohler A."/>
            <person name="Kuees U."/>
            <person name="Kumar T.K.A."/>
            <person name="Kuo A."/>
            <person name="LaButti K."/>
            <person name="Larrondo L.F."/>
            <person name="Lindquist E."/>
            <person name="Ling A."/>
            <person name="Lombard V."/>
            <person name="Lucas S."/>
            <person name="Lundell T."/>
            <person name="Martin R."/>
            <person name="McLaughlin D.J."/>
            <person name="Morgenstern I."/>
            <person name="Morin E."/>
            <person name="Murat C."/>
            <person name="Nagy L.G."/>
            <person name="Nolan M."/>
            <person name="Ohm R.A."/>
            <person name="Patyshakuliyeva A."/>
            <person name="Rokas A."/>
            <person name="Ruiz-Duenas F.J."/>
            <person name="Sabat G."/>
            <person name="Salamov A."/>
            <person name="Samejima M."/>
            <person name="Schmutz J."/>
            <person name="Slot J.C."/>
            <person name="St John F."/>
            <person name="Stenlid J."/>
            <person name="Sun H."/>
            <person name="Sun S."/>
            <person name="Syed K."/>
            <person name="Tsang A."/>
            <person name="Wiebenga A."/>
            <person name="Young D."/>
            <person name="Pisabarro A."/>
            <person name="Eastwood D.C."/>
            <person name="Martin F."/>
            <person name="Cullen D."/>
            <person name="Grigoriev I.V."/>
            <person name="Hibbett D.S."/>
        </authorList>
    </citation>
    <scope>NUCLEOTIDE SEQUENCE</scope>
    <source>
        <strain evidence="3">FP-58527</strain>
    </source>
</reference>
<feature type="compositionally biased region" description="Polar residues" evidence="1">
    <location>
        <begin position="38"/>
        <end position="50"/>
    </location>
</feature>
<dbReference type="Proteomes" id="UP000015241">
    <property type="component" value="Unassembled WGS sequence"/>
</dbReference>
<feature type="region of interest" description="Disordered" evidence="1">
    <location>
        <begin position="617"/>
        <end position="723"/>
    </location>
</feature>
<dbReference type="EMBL" id="KE504165">
    <property type="protein sequence ID" value="EPS98428.1"/>
    <property type="molecule type" value="Genomic_DNA"/>
</dbReference>
<feature type="compositionally biased region" description="Polar residues" evidence="1">
    <location>
        <begin position="7"/>
        <end position="27"/>
    </location>
</feature>
<dbReference type="AlphaFoldDB" id="S8E4V8"/>
<dbReference type="OrthoDB" id="2758679at2759"/>
<dbReference type="STRING" id="743788.S8E4V8"/>
<name>S8E4V8_FOMSC</name>
<proteinExistence type="predicted"/>
<organism evidence="2 3">
    <name type="scientific">Fomitopsis schrenkii</name>
    <name type="common">Brown rot fungus</name>
    <dbReference type="NCBI Taxonomy" id="2126942"/>
    <lineage>
        <taxon>Eukaryota</taxon>
        <taxon>Fungi</taxon>
        <taxon>Dikarya</taxon>
        <taxon>Basidiomycota</taxon>
        <taxon>Agaricomycotina</taxon>
        <taxon>Agaricomycetes</taxon>
        <taxon>Polyporales</taxon>
        <taxon>Fomitopsis</taxon>
    </lineage>
</organism>
<dbReference type="HOGENOM" id="CLU_382642_0_0_1"/>